<dbReference type="InterPro" id="IPR051043">
    <property type="entry name" value="Sulfatase_Mod_Factor_Kinase"/>
</dbReference>
<proteinExistence type="predicted"/>
<protein>
    <recommendedName>
        <fullName evidence="1">Sulfatase-modifying factor enzyme-like domain-containing protein</fullName>
    </recommendedName>
</protein>
<dbReference type="InterPro" id="IPR005532">
    <property type="entry name" value="SUMF_dom"/>
</dbReference>
<feature type="non-terminal residue" evidence="2">
    <location>
        <position position="255"/>
    </location>
</feature>
<feature type="domain" description="Sulfatase-modifying factor enzyme-like" evidence="1">
    <location>
        <begin position="119"/>
        <end position="246"/>
    </location>
</feature>
<evidence type="ECO:0000313" key="2">
    <source>
        <dbReference type="EMBL" id="GAH70050.1"/>
    </source>
</evidence>
<dbReference type="Pfam" id="PF03781">
    <property type="entry name" value="FGE-sulfatase"/>
    <property type="match status" value="1"/>
</dbReference>
<accession>X1ILD1</accession>
<evidence type="ECO:0000259" key="1">
    <source>
        <dbReference type="Pfam" id="PF03781"/>
    </source>
</evidence>
<dbReference type="PANTHER" id="PTHR23150">
    <property type="entry name" value="SULFATASE MODIFYING FACTOR 1, 2"/>
    <property type="match status" value="1"/>
</dbReference>
<dbReference type="AlphaFoldDB" id="X1ILD1"/>
<organism evidence="2">
    <name type="scientific">marine sediment metagenome</name>
    <dbReference type="NCBI Taxonomy" id="412755"/>
    <lineage>
        <taxon>unclassified sequences</taxon>
        <taxon>metagenomes</taxon>
        <taxon>ecological metagenomes</taxon>
    </lineage>
</organism>
<reference evidence="2" key="1">
    <citation type="journal article" date="2014" name="Front. Microbiol.">
        <title>High frequency of phylogenetically diverse reductive dehalogenase-homologous genes in deep subseafloor sedimentary metagenomes.</title>
        <authorList>
            <person name="Kawai M."/>
            <person name="Futagami T."/>
            <person name="Toyoda A."/>
            <person name="Takaki Y."/>
            <person name="Nishi S."/>
            <person name="Hori S."/>
            <person name="Arai W."/>
            <person name="Tsubouchi T."/>
            <person name="Morono Y."/>
            <person name="Uchiyama I."/>
            <person name="Ito T."/>
            <person name="Fujiyama A."/>
            <person name="Inagaki F."/>
            <person name="Takami H."/>
        </authorList>
    </citation>
    <scope>NUCLEOTIDE SEQUENCE</scope>
    <source>
        <strain evidence="2">Expedition CK06-06</strain>
    </source>
</reference>
<feature type="non-terminal residue" evidence="2">
    <location>
        <position position="1"/>
    </location>
</feature>
<dbReference type="EMBL" id="BARU01035003">
    <property type="protein sequence ID" value="GAH70050.1"/>
    <property type="molecule type" value="Genomic_DNA"/>
</dbReference>
<sequence>EHKEDLRKHFIPLLYIKWTIIVFCYPKVHSDIKGNRRRLIELQEAARGRESAGEVDEEKAEKKGFVEIDERLRKVLIKGAQFPDNAWLIDRFIYLSESTVLSEQYRDDTRGYRKHYKQGDMVLIPKGKFLFGDENMEKEVDHDYYIDVFPVTNKQYREFIDETGHDVPHIEEDSAKPYNWNKDDRTYPKGIEDHPVVLVSHEDAETFCKWRSKKEGNEIRLPTEEEWEKAARGEDGRKYPWGDEFDFKRLNCADY</sequence>
<dbReference type="InterPro" id="IPR042095">
    <property type="entry name" value="SUMF_sf"/>
</dbReference>
<gene>
    <name evidence="2" type="ORF">S03H2_54855</name>
</gene>
<name>X1ILD1_9ZZZZ</name>
<dbReference type="InterPro" id="IPR016187">
    <property type="entry name" value="CTDL_fold"/>
</dbReference>
<dbReference type="GO" id="GO:0120147">
    <property type="term" value="F:formylglycine-generating oxidase activity"/>
    <property type="evidence" value="ECO:0007669"/>
    <property type="project" value="TreeGrafter"/>
</dbReference>
<dbReference type="SUPFAM" id="SSF56436">
    <property type="entry name" value="C-type lectin-like"/>
    <property type="match status" value="1"/>
</dbReference>
<comment type="caution">
    <text evidence="2">The sequence shown here is derived from an EMBL/GenBank/DDBJ whole genome shotgun (WGS) entry which is preliminary data.</text>
</comment>
<dbReference type="PANTHER" id="PTHR23150:SF19">
    <property type="entry name" value="FORMYLGLYCINE-GENERATING ENZYME"/>
    <property type="match status" value="1"/>
</dbReference>
<dbReference type="Gene3D" id="3.90.1580.10">
    <property type="entry name" value="paralog of FGE (formylglycine-generating enzyme)"/>
    <property type="match status" value="1"/>
</dbReference>